<protein>
    <submittedName>
        <fullName evidence="1">Uncharacterized protein</fullName>
    </submittedName>
</protein>
<dbReference type="Proteomes" id="UP000054324">
    <property type="component" value="Unassembled WGS sequence"/>
</dbReference>
<dbReference type="AlphaFoldDB" id="A0A074Z562"/>
<dbReference type="GeneID" id="20323780"/>
<dbReference type="EMBL" id="KL596909">
    <property type="protein sequence ID" value="KER22246.1"/>
    <property type="molecule type" value="Genomic_DNA"/>
</dbReference>
<organism evidence="1 2">
    <name type="scientific">Opisthorchis viverrini</name>
    <name type="common">Southeast Asian liver fluke</name>
    <dbReference type="NCBI Taxonomy" id="6198"/>
    <lineage>
        <taxon>Eukaryota</taxon>
        <taxon>Metazoa</taxon>
        <taxon>Spiralia</taxon>
        <taxon>Lophotrochozoa</taxon>
        <taxon>Platyhelminthes</taxon>
        <taxon>Trematoda</taxon>
        <taxon>Digenea</taxon>
        <taxon>Opisthorchiida</taxon>
        <taxon>Opisthorchiata</taxon>
        <taxon>Opisthorchiidae</taxon>
        <taxon>Opisthorchis</taxon>
    </lineage>
</organism>
<name>A0A074Z562_OPIVI</name>
<proteinExistence type="predicted"/>
<reference evidence="1 2" key="1">
    <citation type="submission" date="2013-11" db="EMBL/GenBank/DDBJ databases">
        <title>Opisthorchis viverrini - life in the bile duct.</title>
        <authorList>
            <person name="Young N.D."/>
            <person name="Nagarajan N."/>
            <person name="Lin S.J."/>
            <person name="Korhonen P.K."/>
            <person name="Jex A.R."/>
            <person name="Hall R.S."/>
            <person name="Safavi-Hemami H."/>
            <person name="Kaewkong W."/>
            <person name="Bertrand D."/>
            <person name="Gao S."/>
            <person name="Seet Q."/>
            <person name="Wongkham S."/>
            <person name="Teh B.T."/>
            <person name="Wongkham C."/>
            <person name="Intapan P.M."/>
            <person name="Maleewong W."/>
            <person name="Yang X."/>
            <person name="Hu M."/>
            <person name="Wang Z."/>
            <person name="Hofmann A."/>
            <person name="Sternberg P.W."/>
            <person name="Tan P."/>
            <person name="Wang J."/>
            <person name="Gasser R.B."/>
        </authorList>
    </citation>
    <scope>NUCLEOTIDE SEQUENCE [LARGE SCALE GENOMIC DNA]</scope>
</reference>
<sequence>MTTSSTQSIRQKLHKTSRKVEEQPSIDAFIKRVRSLVFIAYAPSGSSEAFHSVAYVLRLVNSRTSSGVANIGPERIYSGKSAQATGYSNRFYKYSPGCGEDGHESGFGAPRGLQNGCRLWLDRLCTWITNKNIKKQRGDG</sequence>
<dbReference type="RefSeq" id="XP_009173997.1">
    <property type="nucleotide sequence ID" value="XM_009175733.1"/>
</dbReference>
<accession>A0A074Z562</accession>
<keyword evidence="2" id="KW-1185">Reference proteome</keyword>
<gene>
    <name evidence="1" type="ORF">T265_09612</name>
</gene>
<dbReference type="KEGG" id="ovi:T265_09612"/>
<evidence type="ECO:0000313" key="2">
    <source>
        <dbReference type="Proteomes" id="UP000054324"/>
    </source>
</evidence>
<dbReference type="CTD" id="20323780"/>
<evidence type="ECO:0000313" key="1">
    <source>
        <dbReference type="EMBL" id="KER22246.1"/>
    </source>
</evidence>